<organism evidence="2 3">
    <name type="scientific">Mycena pura</name>
    <dbReference type="NCBI Taxonomy" id="153505"/>
    <lineage>
        <taxon>Eukaryota</taxon>
        <taxon>Fungi</taxon>
        <taxon>Dikarya</taxon>
        <taxon>Basidiomycota</taxon>
        <taxon>Agaricomycotina</taxon>
        <taxon>Agaricomycetes</taxon>
        <taxon>Agaricomycetidae</taxon>
        <taxon>Agaricales</taxon>
        <taxon>Marasmiineae</taxon>
        <taxon>Mycenaceae</taxon>
        <taxon>Mycena</taxon>
    </lineage>
</organism>
<keyword evidence="2" id="KW-0489">Methyltransferase</keyword>
<dbReference type="GO" id="GO:0008757">
    <property type="term" value="F:S-adenosylmethionine-dependent methyltransferase activity"/>
    <property type="evidence" value="ECO:0007669"/>
    <property type="project" value="UniProtKB-ARBA"/>
</dbReference>
<dbReference type="PANTHER" id="PTHR14614">
    <property type="entry name" value="HEPATOCELLULAR CARCINOMA-ASSOCIATED ANTIGEN"/>
    <property type="match status" value="1"/>
</dbReference>
<protein>
    <submittedName>
        <fullName evidence="2">Methyltransferase-domain-containing protein</fullName>
    </submittedName>
</protein>
<gene>
    <name evidence="2" type="ORF">GGX14DRAFT_425395</name>
</gene>
<evidence type="ECO:0000313" key="2">
    <source>
        <dbReference type="EMBL" id="KAJ7224367.1"/>
    </source>
</evidence>
<accession>A0AAD6YN34</accession>
<keyword evidence="3" id="KW-1185">Reference proteome</keyword>
<comment type="caution">
    <text evidence="2">The sequence shown here is derived from an EMBL/GenBank/DDBJ whole genome shotgun (WGS) entry which is preliminary data.</text>
</comment>
<sequence length="252" mass="28049">MEDDLALDSVFPEEERPPSPKSTIAVYERDNDIAEDDWRAIKIRLVGSHPLWGHHLWNAARAIASYLDHTRELYRGQLVLELGAGGGLPGLVAAKNGAQHVLLTDYPDGELVANLESNVGENIAPSHRRRVSVLGYIWGRSVEPLIAVLPSGAHGFHLIILSDLLFNHSQHEALLDTCEHCLAPTKGACVLVFYTHHRPHLAHRDMEFFAKARSRGWICDEVVKRSYQAMFAEDGGDESVRSTVHGMALRRS</sequence>
<dbReference type="AlphaFoldDB" id="A0AAD6YN34"/>
<reference evidence="2" key="1">
    <citation type="submission" date="2023-03" db="EMBL/GenBank/DDBJ databases">
        <title>Massive genome expansion in bonnet fungi (Mycena s.s.) driven by repeated elements and novel gene families across ecological guilds.</title>
        <authorList>
            <consortium name="Lawrence Berkeley National Laboratory"/>
            <person name="Harder C.B."/>
            <person name="Miyauchi S."/>
            <person name="Viragh M."/>
            <person name="Kuo A."/>
            <person name="Thoen E."/>
            <person name="Andreopoulos B."/>
            <person name="Lu D."/>
            <person name="Skrede I."/>
            <person name="Drula E."/>
            <person name="Henrissat B."/>
            <person name="Morin E."/>
            <person name="Kohler A."/>
            <person name="Barry K."/>
            <person name="LaButti K."/>
            <person name="Morin E."/>
            <person name="Salamov A."/>
            <person name="Lipzen A."/>
            <person name="Mereny Z."/>
            <person name="Hegedus B."/>
            <person name="Baldrian P."/>
            <person name="Stursova M."/>
            <person name="Weitz H."/>
            <person name="Taylor A."/>
            <person name="Grigoriev I.V."/>
            <person name="Nagy L.G."/>
            <person name="Martin F."/>
            <person name="Kauserud H."/>
        </authorList>
    </citation>
    <scope>NUCLEOTIDE SEQUENCE</scope>
    <source>
        <strain evidence="2">9144</strain>
    </source>
</reference>
<dbReference type="InterPro" id="IPR025784">
    <property type="entry name" value="EFM7"/>
</dbReference>
<dbReference type="InterPro" id="IPR019410">
    <property type="entry name" value="Methyltransf_16"/>
</dbReference>
<dbReference type="Pfam" id="PF10294">
    <property type="entry name" value="Methyltransf_16"/>
    <property type="match status" value="1"/>
</dbReference>
<keyword evidence="2" id="KW-0808">Transferase</keyword>
<evidence type="ECO:0000256" key="1">
    <source>
        <dbReference type="SAM" id="MobiDB-lite"/>
    </source>
</evidence>
<dbReference type="Gene3D" id="3.40.50.150">
    <property type="entry name" value="Vaccinia Virus protein VP39"/>
    <property type="match status" value="1"/>
</dbReference>
<dbReference type="EMBL" id="JARJCW010000005">
    <property type="protein sequence ID" value="KAJ7224367.1"/>
    <property type="molecule type" value="Genomic_DNA"/>
</dbReference>
<feature type="region of interest" description="Disordered" evidence="1">
    <location>
        <begin position="1"/>
        <end position="22"/>
    </location>
</feature>
<dbReference type="PROSITE" id="PS51560">
    <property type="entry name" value="SAM_MT_NNT1"/>
    <property type="match status" value="1"/>
</dbReference>
<dbReference type="Proteomes" id="UP001219525">
    <property type="component" value="Unassembled WGS sequence"/>
</dbReference>
<evidence type="ECO:0000313" key="3">
    <source>
        <dbReference type="Proteomes" id="UP001219525"/>
    </source>
</evidence>
<dbReference type="GO" id="GO:0032259">
    <property type="term" value="P:methylation"/>
    <property type="evidence" value="ECO:0007669"/>
    <property type="project" value="UniProtKB-KW"/>
</dbReference>
<name>A0AAD6YN34_9AGAR</name>
<dbReference type="SUPFAM" id="SSF53335">
    <property type="entry name" value="S-adenosyl-L-methionine-dependent methyltransferases"/>
    <property type="match status" value="1"/>
</dbReference>
<dbReference type="InterPro" id="IPR029063">
    <property type="entry name" value="SAM-dependent_MTases_sf"/>
</dbReference>
<proteinExistence type="predicted"/>